<dbReference type="RefSeq" id="WP_109673546.1">
    <property type="nucleotide sequence ID" value="NZ_QGDT01000002.1"/>
</dbReference>
<feature type="domain" description="Tryptophan synthase beta chain-like PALP" evidence="6">
    <location>
        <begin position="9"/>
        <end position="191"/>
    </location>
</feature>
<dbReference type="GO" id="GO:0019148">
    <property type="term" value="F:D-cysteine desulfhydrase activity"/>
    <property type="evidence" value="ECO:0007669"/>
    <property type="project" value="TreeGrafter"/>
</dbReference>
<dbReference type="PANTHER" id="PTHR43780:SF2">
    <property type="entry name" value="1-AMINOCYCLOPROPANE-1-CARBOXYLATE DEAMINASE-RELATED"/>
    <property type="match status" value="1"/>
</dbReference>
<feature type="modified residue" description="N6-(pyridoxal phosphate)lysine" evidence="5">
    <location>
        <position position="43"/>
    </location>
</feature>
<dbReference type="Pfam" id="PF00291">
    <property type="entry name" value="PALP"/>
    <property type="match status" value="1"/>
</dbReference>
<sequence length="301" mass="33383">MKLLATTLPSPLQRLTDSVTKTAEVELYIKRDDLIHPLVSGNKWRKLKYALQEANERDVKTILTFGGAFSNHLFALSAAGKLLGFRTIGVVRGEELEDKERSSTLAFCEAQGMELVFVTRQEYKQRAERPFLDELCQRFDSPMIIAEGGTGPLALQGVAELTGEVREQLGRRPDYYALASGTGGTAAGILSAGASVLSFPVLKGGGFLEKDILDLAGELSPDVSLSLFTDFHFGGYGRWNTELLEFIDWFHREHHIQLEQIYTGKMMYGLYQLLERGYFKPGSSIVTIHTGGLQGLLSSRR</sequence>
<proteinExistence type="inferred from homology"/>
<dbReference type="PIRSF" id="PIRSF006278">
    <property type="entry name" value="ACCD_DCysDesulf"/>
    <property type="match status" value="1"/>
</dbReference>
<dbReference type="AlphaFoldDB" id="A0A316AND6"/>
<dbReference type="PANTHER" id="PTHR43780">
    <property type="entry name" value="1-AMINOCYCLOPROPANE-1-CARBOXYLATE DEAMINASE-RELATED"/>
    <property type="match status" value="1"/>
</dbReference>
<comment type="cofactor">
    <cofactor evidence="1">
        <name>pyridoxal 5'-phosphate</name>
        <dbReference type="ChEBI" id="CHEBI:597326"/>
    </cofactor>
</comment>
<comment type="similarity">
    <text evidence="2">Belongs to the ACC deaminase/D-cysteine desulfhydrase family.</text>
</comment>
<gene>
    <name evidence="7" type="ORF">CLV98_10297</name>
</gene>
<dbReference type="Proteomes" id="UP000245880">
    <property type="component" value="Unassembled WGS sequence"/>
</dbReference>
<evidence type="ECO:0000256" key="2">
    <source>
        <dbReference type="ARBA" id="ARBA00008639"/>
    </source>
</evidence>
<name>A0A316AND6_9BACT</name>
<evidence type="ECO:0000313" key="8">
    <source>
        <dbReference type="Proteomes" id="UP000245880"/>
    </source>
</evidence>
<organism evidence="7 8">
    <name type="scientific">Dyadobacter jejuensis</name>
    <dbReference type="NCBI Taxonomy" id="1082580"/>
    <lineage>
        <taxon>Bacteria</taxon>
        <taxon>Pseudomonadati</taxon>
        <taxon>Bacteroidota</taxon>
        <taxon>Cytophagia</taxon>
        <taxon>Cytophagales</taxon>
        <taxon>Spirosomataceae</taxon>
        <taxon>Dyadobacter</taxon>
    </lineage>
</organism>
<evidence type="ECO:0000256" key="1">
    <source>
        <dbReference type="ARBA" id="ARBA00001933"/>
    </source>
</evidence>
<keyword evidence="3 5" id="KW-0663">Pyridoxal phosphate</keyword>
<feature type="active site" description="Nucleophile" evidence="4">
    <location>
        <position position="70"/>
    </location>
</feature>
<dbReference type="InterPro" id="IPR027278">
    <property type="entry name" value="ACCD_DCysDesulf"/>
</dbReference>
<dbReference type="InterPro" id="IPR036052">
    <property type="entry name" value="TrpB-like_PALP_sf"/>
</dbReference>
<reference evidence="7 8" key="1">
    <citation type="submission" date="2018-03" db="EMBL/GenBank/DDBJ databases">
        <title>Genomic Encyclopedia of Archaeal and Bacterial Type Strains, Phase II (KMG-II): from individual species to whole genera.</title>
        <authorList>
            <person name="Goeker M."/>
        </authorList>
    </citation>
    <scope>NUCLEOTIDE SEQUENCE [LARGE SCALE GENOMIC DNA]</scope>
    <source>
        <strain evidence="7 8">DSM 100346</strain>
    </source>
</reference>
<accession>A0A316AND6</accession>
<dbReference type="EMBL" id="QGDT01000002">
    <property type="protein sequence ID" value="PWJ59265.1"/>
    <property type="molecule type" value="Genomic_DNA"/>
</dbReference>
<comment type="caution">
    <text evidence="7">The sequence shown here is derived from an EMBL/GenBank/DDBJ whole genome shotgun (WGS) entry which is preliminary data.</text>
</comment>
<evidence type="ECO:0000256" key="5">
    <source>
        <dbReference type="PIRSR" id="PIRSR006278-2"/>
    </source>
</evidence>
<evidence type="ECO:0000256" key="4">
    <source>
        <dbReference type="PIRSR" id="PIRSR006278-1"/>
    </source>
</evidence>
<dbReference type="InterPro" id="IPR001926">
    <property type="entry name" value="TrpB-like_PALP"/>
</dbReference>
<keyword evidence="8" id="KW-1185">Reference proteome</keyword>
<dbReference type="SUPFAM" id="SSF53686">
    <property type="entry name" value="Tryptophan synthase beta subunit-like PLP-dependent enzymes"/>
    <property type="match status" value="1"/>
</dbReference>
<dbReference type="OrthoDB" id="9801249at2"/>
<dbReference type="Gene3D" id="3.40.50.1100">
    <property type="match status" value="2"/>
</dbReference>
<evidence type="ECO:0000259" key="6">
    <source>
        <dbReference type="Pfam" id="PF00291"/>
    </source>
</evidence>
<evidence type="ECO:0000313" key="7">
    <source>
        <dbReference type="EMBL" id="PWJ59265.1"/>
    </source>
</evidence>
<protein>
    <submittedName>
        <fullName evidence="7">1-aminocyclopropane-1-carboxylate deaminase/D-cysteine desulfhydrase-like pyridoxal-dependent ACC family enzyme</fullName>
    </submittedName>
</protein>
<evidence type="ECO:0000256" key="3">
    <source>
        <dbReference type="ARBA" id="ARBA00022898"/>
    </source>
</evidence>